<reference evidence="2 3" key="1">
    <citation type="journal article" date="2009" name="Stand. Genomic Sci.">
        <title>Complete genome sequence of Desulfomicrobium baculatum type strain (X).</title>
        <authorList>
            <person name="Copeland A."/>
            <person name="Spring S."/>
            <person name="Goker M."/>
            <person name="Schneider S."/>
            <person name="Lapidus A."/>
            <person name="Del Rio T.G."/>
            <person name="Tice H."/>
            <person name="Cheng J.F."/>
            <person name="Chen F."/>
            <person name="Nolan M."/>
            <person name="Bruce D."/>
            <person name="Goodwin L."/>
            <person name="Pitluck S."/>
            <person name="Ivanova N."/>
            <person name="Mavrommatis K."/>
            <person name="Ovchinnikova G."/>
            <person name="Pati A."/>
            <person name="Chen A."/>
            <person name="Palaniappan K."/>
            <person name="Land M."/>
            <person name="Hauser L."/>
            <person name="Chang Y.J."/>
            <person name="Jeffries C.C."/>
            <person name="Meincke L."/>
            <person name="Sims D."/>
            <person name="Brettin T."/>
            <person name="Detter J.C."/>
            <person name="Han C."/>
            <person name="Chain P."/>
            <person name="Bristow J."/>
            <person name="Eisen J.A."/>
            <person name="Markowitz V."/>
            <person name="Hugenholtz P."/>
            <person name="Kyrpides N.C."/>
            <person name="Klenk H.P."/>
            <person name="Lucas S."/>
        </authorList>
    </citation>
    <scope>NUCLEOTIDE SEQUENCE [LARGE SCALE GENOMIC DNA]</scope>
    <source>
        <strain evidence="3">DSM 4028 / VKM B-1378 / X</strain>
    </source>
</reference>
<evidence type="ECO:0000313" key="2">
    <source>
        <dbReference type="EMBL" id="ACU91349.1"/>
    </source>
</evidence>
<proteinExistence type="predicted"/>
<dbReference type="eggNOG" id="COG1216">
    <property type="taxonomic scope" value="Bacteria"/>
</dbReference>
<keyword evidence="2" id="KW-0808">Transferase</keyword>
<gene>
    <name evidence="2" type="ordered locus">Dbac_3275</name>
</gene>
<dbReference type="Pfam" id="PF08241">
    <property type="entry name" value="Methyltransf_11"/>
    <property type="match status" value="1"/>
</dbReference>
<dbReference type="InterPro" id="IPR029063">
    <property type="entry name" value="SAM-dependent_MTases_sf"/>
</dbReference>
<name>C7LP33_DESBD</name>
<feature type="domain" description="Methyltransferase type 11" evidence="1">
    <location>
        <begin position="349"/>
        <end position="397"/>
    </location>
</feature>
<dbReference type="HOGENOM" id="CLU_532895_0_0_7"/>
<dbReference type="PANTHER" id="PTHR43591">
    <property type="entry name" value="METHYLTRANSFERASE"/>
    <property type="match status" value="1"/>
</dbReference>
<dbReference type="PANTHER" id="PTHR43591:SF24">
    <property type="entry name" value="2-METHOXY-6-POLYPRENYL-1,4-BENZOQUINOL METHYLASE, MITOCHONDRIAL"/>
    <property type="match status" value="1"/>
</dbReference>
<dbReference type="STRING" id="525897.Dbac_3275"/>
<dbReference type="OrthoDB" id="163232at2"/>
<dbReference type="GO" id="GO:0008757">
    <property type="term" value="F:S-adenosylmethionine-dependent methyltransferase activity"/>
    <property type="evidence" value="ECO:0007669"/>
    <property type="project" value="InterPro"/>
</dbReference>
<dbReference type="GO" id="GO:0032259">
    <property type="term" value="P:methylation"/>
    <property type="evidence" value="ECO:0007669"/>
    <property type="project" value="UniProtKB-KW"/>
</dbReference>
<dbReference type="Proteomes" id="UP000002216">
    <property type="component" value="Chromosome"/>
</dbReference>
<organism evidence="2 3">
    <name type="scientific">Desulfomicrobium baculatum (strain DSM 4028 / VKM B-1378 / X)</name>
    <name type="common">Desulfovibrio baculatus</name>
    <dbReference type="NCBI Taxonomy" id="525897"/>
    <lineage>
        <taxon>Bacteria</taxon>
        <taxon>Pseudomonadati</taxon>
        <taxon>Thermodesulfobacteriota</taxon>
        <taxon>Desulfovibrionia</taxon>
        <taxon>Desulfovibrionales</taxon>
        <taxon>Desulfomicrobiaceae</taxon>
        <taxon>Desulfomicrobium</taxon>
    </lineage>
</organism>
<dbReference type="eggNOG" id="COG2226">
    <property type="taxonomic scope" value="Bacteria"/>
</dbReference>
<keyword evidence="3" id="KW-1185">Reference proteome</keyword>
<dbReference type="RefSeq" id="WP_015775438.1">
    <property type="nucleotide sequence ID" value="NC_013173.1"/>
</dbReference>
<keyword evidence="2" id="KW-0489">Methyltransferase</keyword>
<dbReference type="InterPro" id="IPR029044">
    <property type="entry name" value="Nucleotide-diphossugar_trans"/>
</dbReference>
<dbReference type="KEGG" id="dba:Dbac_3275"/>
<protein>
    <submittedName>
        <fullName evidence="2">Methyltransferase type 11</fullName>
    </submittedName>
</protein>
<dbReference type="CDD" id="cd02440">
    <property type="entry name" value="AdoMet_MTases"/>
    <property type="match status" value="1"/>
</dbReference>
<dbReference type="EMBL" id="CP001629">
    <property type="protein sequence ID" value="ACU91349.1"/>
    <property type="molecule type" value="Genomic_DNA"/>
</dbReference>
<evidence type="ECO:0000259" key="1">
    <source>
        <dbReference type="Pfam" id="PF08241"/>
    </source>
</evidence>
<accession>C7LP33</accession>
<dbReference type="InterPro" id="IPR013216">
    <property type="entry name" value="Methyltransf_11"/>
</dbReference>
<evidence type="ECO:0000313" key="3">
    <source>
        <dbReference type="Proteomes" id="UP000002216"/>
    </source>
</evidence>
<dbReference type="SUPFAM" id="SSF53335">
    <property type="entry name" value="S-adenosyl-L-methionine-dependent methyltransferases"/>
    <property type="match status" value="1"/>
</dbReference>
<dbReference type="Gene3D" id="3.90.550.10">
    <property type="entry name" value="Spore Coat Polysaccharide Biosynthesis Protein SpsA, Chain A"/>
    <property type="match status" value="1"/>
</dbReference>
<dbReference type="Gene3D" id="3.40.50.150">
    <property type="entry name" value="Vaccinia Virus protein VP39"/>
    <property type="match status" value="1"/>
</dbReference>
<sequence length="511" mass="57479">MKMLTLSIDGRDYAIRQTPPLRAVESNVPVLCVVSYLPNSSAVELVRLAVESIRKFTDSPYSLWIVDNNSSEEHKVWLRKQVDITLVEICTPAKEQGSYANALALEACLRLLPAETRFFMSLHQDILVCKSGWLRYLLSKFTDNVMAVGVREDRARVPAGILHVLGYIVNLSTFRALRLSYFPDLPRHDVGDAAIVGLREAGYAYHASRNTIHDEVLAATVPTPYGTVGFDRSVNDDGDVFFMHLGRGSLKSDAGFAQKEKQSFELWRDFAFRELGLPRHACVPVYPSNKPVMTTFRRLHVDAFQSGAYWTGRVLDVGGKKENKRGEFRPPKAVAWEYLNIDEDTNPDYVGSVESIPVPDASFDIVLLAEVLEHLENPELALQECARVLRPGGRMYILSPFLYPIHADPDDFQRWLPDKYASVLEKTGIRMTSISHMGRMGGVVYDLFRIYASNTRQVGSPLAKKFILKILLPLTNVFLLRSERRACLGSPSVITGGFYIEGVKPCFQDRL</sequence>
<dbReference type="SUPFAM" id="SSF53448">
    <property type="entry name" value="Nucleotide-diphospho-sugar transferases"/>
    <property type="match status" value="1"/>
</dbReference>
<dbReference type="AlphaFoldDB" id="C7LP33"/>